<dbReference type="InterPro" id="IPR005564">
    <property type="entry name" value="Major_capsid_GpE"/>
</dbReference>
<dbReference type="Pfam" id="PF03864">
    <property type="entry name" value="Phage_cap_E"/>
    <property type="match status" value="1"/>
</dbReference>
<dbReference type="Proteomes" id="UP000093819">
    <property type="component" value="Unassembled WGS sequence"/>
</dbReference>
<organism evidence="1 2">
    <name type="scientific">Mycobacterium asiaticum</name>
    <dbReference type="NCBI Taxonomy" id="1790"/>
    <lineage>
        <taxon>Bacteria</taxon>
        <taxon>Bacillati</taxon>
        <taxon>Actinomycetota</taxon>
        <taxon>Actinomycetes</taxon>
        <taxon>Mycobacteriales</taxon>
        <taxon>Mycobacteriaceae</taxon>
        <taxon>Mycobacterium</taxon>
    </lineage>
</organism>
<protein>
    <recommendedName>
        <fullName evidence="3">Phage capsid protein</fullName>
    </recommendedName>
</protein>
<dbReference type="InterPro" id="IPR053738">
    <property type="entry name" value="Lambda_capsid_assembly"/>
</dbReference>
<reference evidence="1 2" key="1">
    <citation type="submission" date="2016-06" db="EMBL/GenBank/DDBJ databases">
        <authorList>
            <person name="Kjaerup R.B."/>
            <person name="Dalgaard T.S."/>
            <person name="Juul-Madsen H.R."/>
        </authorList>
    </citation>
    <scope>NUCLEOTIDE SEQUENCE [LARGE SCALE GENOMIC DNA]</scope>
    <source>
        <strain evidence="1 2">1245335.1</strain>
    </source>
</reference>
<dbReference type="EMBL" id="LZLR01000239">
    <property type="protein sequence ID" value="OBK14085.1"/>
    <property type="molecule type" value="Genomic_DNA"/>
</dbReference>
<dbReference type="Gene3D" id="3.90.1690.10">
    <property type="entry name" value="phage-related protein like domain"/>
    <property type="match status" value="1"/>
</dbReference>
<sequence>MALFLDGPLPLEDVLTFTQQVPLPSNNRFTADFPRRDYVGTDEIDFATITKTNRAAKFRNWDGSYWVAPRDTGSEKRVRMLPLGGQLSVGEYERRQIEFARVGGTIQSILVDAIYNDLENLTRYAQNRVEMAWGDVLTDGVLTINENGVQQQVDYGIPSTQLVTPNTLWSDHTNSTPLTDLITWTGVYSGINGMPHGQFRTSTAVVQDLMQNRQLINAIKGDQTGVTWVSIAEINAFLSGFGIPPFVVPTDGQPGGSIYSSSFDVDGATVAAFPTNKLLFLPADLGTLGFTAWGTPTTVMELNAKNVQVETATGIIGILVREEQPPFVKRTFVDGVVLPVIADPRKILVATVRA</sequence>
<dbReference type="RefSeq" id="WP_065038390.1">
    <property type="nucleotide sequence ID" value="NZ_LZLR01000239.1"/>
</dbReference>
<dbReference type="AlphaFoldDB" id="A0A1A3MYC7"/>
<comment type="caution">
    <text evidence="1">The sequence shown here is derived from an EMBL/GenBank/DDBJ whole genome shotgun (WGS) entry which is preliminary data.</text>
</comment>
<dbReference type="OrthoDB" id="3196427at2"/>
<evidence type="ECO:0008006" key="3">
    <source>
        <dbReference type="Google" id="ProtNLM"/>
    </source>
</evidence>
<name>A0A1A3MYC7_MYCAS</name>
<evidence type="ECO:0000313" key="1">
    <source>
        <dbReference type="EMBL" id="OBK14085.1"/>
    </source>
</evidence>
<proteinExistence type="predicted"/>
<accession>A0A1A3MYC7</accession>
<gene>
    <name evidence="1" type="ORF">A5635_10340</name>
</gene>
<evidence type="ECO:0000313" key="2">
    <source>
        <dbReference type="Proteomes" id="UP000093819"/>
    </source>
</evidence>